<gene>
    <name evidence="2" type="ORF">METZ01_LOCUS442499</name>
</gene>
<protein>
    <submittedName>
        <fullName evidence="2">Uncharacterized protein</fullName>
    </submittedName>
</protein>
<sequence>MKLLFIQTCAPHGSINAQEGLDAVLMASAFAECGLLFTAEGVLQLIKDQATAELGIRDFSKTFGALRDYGVKEIYCRSHSMRRYGLDQDDLLLDTAI</sequence>
<dbReference type="PANTHER" id="PTHR38780">
    <property type="entry name" value="PROTEIN TUSC"/>
    <property type="match status" value="1"/>
</dbReference>
<dbReference type="InterPro" id="IPR003787">
    <property type="entry name" value="Sulphur_relay_DsrE/F-like"/>
</dbReference>
<organism evidence="2">
    <name type="scientific">marine metagenome</name>
    <dbReference type="NCBI Taxonomy" id="408172"/>
    <lineage>
        <taxon>unclassified sequences</taxon>
        <taxon>metagenomes</taxon>
        <taxon>ecological metagenomes</taxon>
    </lineage>
</organism>
<dbReference type="Gene3D" id="3.40.1260.10">
    <property type="entry name" value="DsrEFH-like"/>
    <property type="match status" value="1"/>
</dbReference>
<name>A0A382Z3K7_9ZZZZ</name>
<reference evidence="2" key="1">
    <citation type="submission" date="2018-05" db="EMBL/GenBank/DDBJ databases">
        <authorList>
            <person name="Lanie J.A."/>
            <person name="Ng W.-L."/>
            <person name="Kazmierczak K.M."/>
            <person name="Andrzejewski T.M."/>
            <person name="Davidsen T.M."/>
            <person name="Wayne K.J."/>
            <person name="Tettelin H."/>
            <person name="Glass J.I."/>
            <person name="Rusch D."/>
            <person name="Podicherti R."/>
            <person name="Tsui H.-C.T."/>
            <person name="Winkler M.E."/>
        </authorList>
    </citation>
    <scope>NUCLEOTIDE SEQUENCE</scope>
</reference>
<dbReference type="AlphaFoldDB" id="A0A382Z3K7"/>
<proteinExistence type="inferred from homology"/>
<dbReference type="Pfam" id="PF02635">
    <property type="entry name" value="DsrE"/>
    <property type="match status" value="1"/>
</dbReference>
<dbReference type="SUPFAM" id="SSF75169">
    <property type="entry name" value="DsrEFH-like"/>
    <property type="match status" value="1"/>
</dbReference>
<dbReference type="InterPro" id="IPR027396">
    <property type="entry name" value="DsrEFH-like"/>
</dbReference>
<dbReference type="PANTHER" id="PTHR38780:SF1">
    <property type="entry name" value="PROTEIN TUSC"/>
    <property type="match status" value="1"/>
</dbReference>
<accession>A0A382Z3K7</accession>
<dbReference type="EMBL" id="UINC01180448">
    <property type="protein sequence ID" value="SVD89645.1"/>
    <property type="molecule type" value="Genomic_DNA"/>
</dbReference>
<comment type="similarity">
    <text evidence="1">Belongs to the DsrF/TusC family.</text>
</comment>
<dbReference type="NCBIfam" id="NF001238">
    <property type="entry name" value="PRK00211.1"/>
    <property type="match status" value="1"/>
</dbReference>
<evidence type="ECO:0000256" key="1">
    <source>
        <dbReference type="ARBA" id="ARBA00005996"/>
    </source>
</evidence>
<evidence type="ECO:0000313" key="2">
    <source>
        <dbReference type="EMBL" id="SVD89645.1"/>
    </source>
</evidence>
<feature type="non-terminal residue" evidence="2">
    <location>
        <position position="97"/>
    </location>
</feature>
<dbReference type="InterPro" id="IPR017462">
    <property type="entry name" value="Sulphur_relay_TusC/DsrF"/>
</dbReference>